<keyword evidence="8" id="KW-0479">Metal-binding</keyword>
<dbReference type="InterPro" id="IPR000477">
    <property type="entry name" value="RT_dom"/>
</dbReference>
<dbReference type="InterPro" id="IPR021109">
    <property type="entry name" value="Peptidase_aspartic_dom_sf"/>
</dbReference>
<feature type="domain" description="CCHC-type" evidence="10">
    <location>
        <begin position="243"/>
        <end position="257"/>
    </location>
</feature>
<evidence type="ECO:0000256" key="6">
    <source>
        <dbReference type="ARBA" id="ARBA00022801"/>
    </source>
</evidence>
<gene>
    <name evidence="13" type="ORF">RF11_06184</name>
</gene>
<dbReference type="InterPro" id="IPR012337">
    <property type="entry name" value="RNaseH-like_sf"/>
</dbReference>
<dbReference type="FunFam" id="3.10.20.370:FF:000001">
    <property type="entry name" value="Retrovirus-related Pol polyprotein from transposon 17.6-like protein"/>
    <property type="match status" value="1"/>
</dbReference>
<dbReference type="Pfam" id="PF17917">
    <property type="entry name" value="RT_RNaseH"/>
    <property type="match status" value="1"/>
</dbReference>
<feature type="domain" description="Reverse transcriptase" evidence="11">
    <location>
        <begin position="488"/>
        <end position="667"/>
    </location>
</feature>
<dbReference type="Pfam" id="PF17921">
    <property type="entry name" value="Integrase_H2C2"/>
    <property type="match status" value="1"/>
</dbReference>
<dbReference type="FunFam" id="3.30.420.10:FF:000032">
    <property type="entry name" value="Retrovirus-related Pol polyprotein from transposon 297-like Protein"/>
    <property type="match status" value="1"/>
</dbReference>
<keyword evidence="5" id="KW-0255">Endonuclease</keyword>
<proteinExistence type="predicted"/>
<name>A0A0C2IEG3_THEKT</name>
<dbReference type="InterPro" id="IPR001584">
    <property type="entry name" value="Integrase_cat-core"/>
</dbReference>
<keyword evidence="2" id="KW-0808">Transferase</keyword>
<evidence type="ECO:0000256" key="3">
    <source>
        <dbReference type="ARBA" id="ARBA00022695"/>
    </source>
</evidence>
<dbReference type="GO" id="GO:0003964">
    <property type="term" value="F:RNA-directed DNA polymerase activity"/>
    <property type="evidence" value="ECO:0007669"/>
    <property type="project" value="UniProtKB-KW"/>
</dbReference>
<dbReference type="Pfam" id="PF00078">
    <property type="entry name" value="RVT_1"/>
    <property type="match status" value="1"/>
</dbReference>
<dbReference type="Gene3D" id="1.10.340.70">
    <property type="match status" value="1"/>
</dbReference>
<dbReference type="InterPro" id="IPR043502">
    <property type="entry name" value="DNA/RNA_pol_sf"/>
</dbReference>
<evidence type="ECO:0000313" key="13">
    <source>
        <dbReference type="EMBL" id="KII63648.1"/>
    </source>
</evidence>
<dbReference type="SUPFAM" id="SSF56672">
    <property type="entry name" value="DNA/RNA polymerases"/>
    <property type="match status" value="1"/>
</dbReference>
<dbReference type="Gene3D" id="3.30.420.10">
    <property type="entry name" value="Ribonuclease H-like superfamily/Ribonuclease H"/>
    <property type="match status" value="1"/>
</dbReference>
<dbReference type="InterPro" id="IPR050951">
    <property type="entry name" value="Retrovirus_Pol_polyprotein"/>
</dbReference>
<feature type="region of interest" description="Disordered" evidence="9">
    <location>
        <begin position="1318"/>
        <end position="1341"/>
    </location>
</feature>
<protein>
    <recommendedName>
        <fullName evidence="1">RNA-directed DNA polymerase</fullName>
        <ecNumber evidence="1">2.7.7.49</ecNumber>
    </recommendedName>
</protein>
<dbReference type="CDD" id="cd09274">
    <property type="entry name" value="RNase_HI_RT_Ty3"/>
    <property type="match status" value="1"/>
</dbReference>
<evidence type="ECO:0000259" key="11">
    <source>
        <dbReference type="PROSITE" id="PS50878"/>
    </source>
</evidence>
<dbReference type="Pfam" id="PF00665">
    <property type="entry name" value="rve"/>
    <property type="match status" value="1"/>
</dbReference>
<accession>A0A0C2IEG3</accession>
<dbReference type="EC" id="2.7.7.49" evidence="1"/>
<comment type="caution">
    <text evidence="13">The sequence shown here is derived from an EMBL/GenBank/DDBJ whole genome shotgun (WGS) entry which is preliminary data.</text>
</comment>
<dbReference type="OrthoDB" id="5988672at2759"/>
<keyword evidence="7" id="KW-0695">RNA-directed DNA polymerase</keyword>
<dbReference type="Gene3D" id="3.10.10.10">
    <property type="entry name" value="HIV Type 1 Reverse Transcriptase, subunit A, domain 1"/>
    <property type="match status" value="1"/>
</dbReference>
<dbReference type="FunFam" id="3.30.70.270:FF:000020">
    <property type="entry name" value="Transposon Tf2-6 polyprotein-like Protein"/>
    <property type="match status" value="1"/>
</dbReference>
<dbReference type="InterPro" id="IPR041588">
    <property type="entry name" value="Integrase_H2C2"/>
</dbReference>
<dbReference type="Proteomes" id="UP000031668">
    <property type="component" value="Unassembled WGS sequence"/>
</dbReference>
<dbReference type="FunFam" id="3.10.10.10:FF:000002">
    <property type="entry name" value="Retrovirus-related Pol polyprotein from transposon 17.6-like protein"/>
    <property type="match status" value="1"/>
</dbReference>
<keyword evidence="14" id="KW-1185">Reference proteome</keyword>
<dbReference type="Gene3D" id="3.30.70.270">
    <property type="match status" value="2"/>
</dbReference>
<dbReference type="GO" id="GO:0016787">
    <property type="term" value="F:hydrolase activity"/>
    <property type="evidence" value="ECO:0007669"/>
    <property type="project" value="UniProtKB-KW"/>
</dbReference>
<evidence type="ECO:0000256" key="1">
    <source>
        <dbReference type="ARBA" id="ARBA00012493"/>
    </source>
</evidence>
<dbReference type="Gene3D" id="4.10.60.10">
    <property type="entry name" value="Zinc finger, CCHC-type"/>
    <property type="match status" value="1"/>
</dbReference>
<dbReference type="PANTHER" id="PTHR37984:SF5">
    <property type="entry name" value="PROTEIN NYNRIN-LIKE"/>
    <property type="match status" value="1"/>
</dbReference>
<dbReference type="PROSITE" id="PS50158">
    <property type="entry name" value="ZF_CCHC"/>
    <property type="match status" value="1"/>
</dbReference>
<dbReference type="Pfam" id="PF00098">
    <property type="entry name" value="zf-CCHC"/>
    <property type="match status" value="1"/>
</dbReference>
<keyword evidence="8" id="KW-0863">Zinc-finger</keyword>
<evidence type="ECO:0000256" key="4">
    <source>
        <dbReference type="ARBA" id="ARBA00022722"/>
    </source>
</evidence>
<dbReference type="OMA" id="CNAPANF"/>
<dbReference type="GO" id="GO:0015074">
    <property type="term" value="P:DNA integration"/>
    <property type="evidence" value="ECO:0007669"/>
    <property type="project" value="InterPro"/>
</dbReference>
<dbReference type="PROSITE" id="PS50994">
    <property type="entry name" value="INTEGRASE"/>
    <property type="match status" value="1"/>
</dbReference>
<evidence type="ECO:0000259" key="10">
    <source>
        <dbReference type="PROSITE" id="PS50158"/>
    </source>
</evidence>
<evidence type="ECO:0000256" key="2">
    <source>
        <dbReference type="ARBA" id="ARBA00022679"/>
    </source>
</evidence>
<evidence type="ECO:0000259" key="12">
    <source>
        <dbReference type="PROSITE" id="PS50994"/>
    </source>
</evidence>
<sequence length="1341" mass="152530">MATRNPENLPTFSRTSDPSSWIFRFQLRAEFEGWSPEKQSSILPTFYDDDLLKEYQNSPMASLPASEKKLKQTMEWMGDISKRSDKLSSDYSKFENMSLAPGQDMFSFKTDLECALKAARPTFSKIDREFLVMQKILKELPHSVSIQLRAMEVSDPAKLCQAANILLTPDPQRQTSHIPKPFAICEIDHEDEGAKEVAAINSNSAGILEEIRDCLKSLTIGETKKNSKSLQTNPIQRTDRKGCFSCGSPGHLAKECKGLIICEGCGKQGHSIRICRNTKNYSRYQYSASSFLNTYVNPFTVPFEVSPRGGQGLALIDTGSCISLVKSNFIGKRTIYPVKINLRSVNGTNIGTLGSVSLQIKIAQSVLNHNFVVSNDIKFDMILGRDVIIDNVHLVLDCLKDNQGFVAGISQEIELSVNKDLPSAHFNEVKETLLRFQHCFSRDDMDIGYTSKRPHIIDTGNAHPISSRPYRIPIHLKHEIDNQIDKMVKYGIIRESSSPWCSPVLLVKKKDDTWRFCVDFRKINAITIKDHYSAPLIEEILDNTSGYEFYSRLDLQSGYWQCSMQEDSKNKTAFRPYSGSNQFEFNVLPFGLCNAPANFQRLMEEVTKGLSCCCVYLDDILIFSESFEAHLKDIESVLSRLYQQGLKLKAKKCQFALREIDFLGFKISKKGIKTNPANIEPILNWEVPKTPLQLKAFLGTCGVYQRFIDKFAEIASPLYKLLRKDVPWLWDEIAQSAFENLKDALTKIPTLGKPNPSQLFTVSCDASDQAIGAVLSQYQNSKLVPISFASRALKSAERKYSTTDKECLALVFAVQKFHPYLYGAKFELKTDHNPLIHLKTMKDTRGRRSRWIQQLEQYDYSISYTPGKENTVADALSRLVSAIDIEFGLDLRSEQENDESIRETIAVLDGSERRSGESEMTKALLRGRSHLSVENRTLYHTGRKGKQIVVPKERIEYIINLAHDQILKHLGINKTLSFIRDRFFWPDMASSVKKYISECLHCNKNKSKNYSPKAELNPIRNKSRFEMWELDFTGPLPMTKRGNKYIMVCVDHYSKWIEAAAIPDISAETAARVLFTQVVSRFGVPKTILTDQGTAFESKLFTHLCQHLGIEKLRSTAYHPETNGLVERSNKSIKELLRIAVQKDPSDWDMNLDTCLFALRTACNASTGLPPSKIVFGSETQLPKNLSIQDTKMFSAESNHHVYVQKLERVMKSTFQLVDQNLVKSANKQKKSFDNKIYETKYVKGDYVLVKYQQGNKLSQKFEGPFEITGVKHPVYEIREIYYPNRTKRIHHNHLYRCSYPSTNPMVKKTNFYLDPPRRSTRITYPGDTNPNASSLRGGGM</sequence>
<evidence type="ECO:0000256" key="5">
    <source>
        <dbReference type="ARBA" id="ARBA00022759"/>
    </source>
</evidence>
<dbReference type="InterPro" id="IPR036875">
    <property type="entry name" value="Znf_CCHC_sf"/>
</dbReference>
<dbReference type="Gene3D" id="2.40.70.10">
    <property type="entry name" value="Acid Proteases"/>
    <property type="match status" value="1"/>
</dbReference>
<dbReference type="SMART" id="SM00343">
    <property type="entry name" value="ZnF_C2HC"/>
    <property type="match status" value="2"/>
</dbReference>
<keyword evidence="8" id="KW-0862">Zinc</keyword>
<dbReference type="CDD" id="cd01647">
    <property type="entry name" value="RT_LTR"/>
    <property type="match status" value="1"/>
</dbReference>
<dbReference type="InterPro" id="IPR041373">
    <property type="entry name" value="RT_RNaseH"/>
</dbReference>
<dbReference type="GO" id="GO:0008270">
    <property type="term" value="F:zinc ion binding"/>
    <property type="evidence" value="ECO:0007669"/>
    <property type="project" value="UniProtKB-KW"/>
</dbReference>
<dbReference type="SUPFAM" id="SSF53098">
    <property type="entry name" value="Ribonuclease H-like"/>
    <property type="match status" value="1"/>
</dbReference>
<dbReference type="InterPro" id="IPR001878">
    <property type="entry name" value="Znf_CCHC"/>
</dbReference>
<dbReference type="GO" id="GO:0003676">
    <property type="term" value="F:nucleic acid binding"/>
    <property type="evidence" value="ECO:0007669"/>
    <property type="project" value="InterPro"/>
</dbReference>
<dbReference type="PANTHER" id="PTHR37984">
    <property type="entry name" value="PROTEIN CBG26694"/>
    <property type="match status" value="1"/>
</dbReference>
<dbReference type="EMBL" id="JWZT01004623">
    <property type="protein sequence ID" value="KII63648.1"/>
    <property type="molecule type" value="Genomic_DNA"/>
</dbReference>
<evidence type="ECO:0000256" key="7">
    <source>
        <dbReference type="ARBA" id="ARBA00022918"/>
    </source>
</evidence>
<dbReference type="FunFam" id="1.10.340.70:FF:000001">
    <property type="entry name" value="Retrovirus-related Pol polyprotein from transposon gypsy-like Protein"/>
    <property type="match status" value="1"/>
</dbReference>
<dbReference type="InterPro" id="IPR043128">
    <property type="entry name" value="Rev_trsase/Diguanyl_cyclase"/>
</dbReference>
<dbReference type="InterPro" id="IPR036397">
    <property type="entry name" value="RNaseH_sf"/>
</dbReference>
<dbReference type="SUPFAM" id="SSF57756">
    <property type="entry name" value="Retrovirus zinc finger-like domains"/>
    <property type="match status" value="1"/>
</dbReference>
<dbReference type="CDD" id="cd00303">
    <property type="entry name" value="retropepsin_like"/>
    <property type="match status" value="1"/>
</dbReference>
<reference evidence="13 14" key="1">
    <citation type="journal article" date="2014" name="Genome Biol. Evol.">
        <title>The genome of the myxosporean Thelohanellus kitauei shows adaptations to nutrient acquisition within its fish host.</title>
        <authorList>
            <person name="Yang Y."/>
            <person name="Xiong J."/>
            <person name="Zhou Z."/>
            <person name="Huo F."/>
            <person name="Miao W."/>
            <person name="Ran C."/>
            <person name="Liu Y."/>
            <person name="Zhang J."/>
            <person name="Feng J."/>
            <person name="Wang M."/>
            <person name="Wang M."/>
            <person name="Wang L."/>
            <person name="Yao B."/>
        </authorList>
    </citation>
    <scope>NUCLEOTIDE SEQUENCE [LARGE SCALE GENOMIC DNA]</scope>
    <source>
        <strain evidence="13">Wuqing</strain>
    </source>
</reference>
<feature type="domain" description="Integrase catalytic" evidence="12">
    <location>
        <begin position="1014"/>
        <end position="1179"/>
    </location>
</feature>
<dbReference type="SUPFAM" id="SSF50630">
    <property type="entry name" value="Acid proteases"/>
    <property type="match status" value="1"/>
</dbReference>
<keyword evidence="3" id="KW-0548">Nucleotidyltransferase</keyword>
<evidence type="ECO:0000256" key="8">
    <source>
        <dbReference type="PROSITE-ProRule" id="PRU00047"/>
    </source>
</evidence>
<evidence type="ECO:0000256" key="9">
    <source>
        <dbReference type="SAM" id="MobiDB-lite"/>
    </source>
</evidence>
<dbReference type="GO" id="GO:0004519">
    <property type="term" value="F:endonuclease activity"/>
    <property type="evidence" value="ECO:0007669"/>
    <property type="project" value="UniProtKB-KW"/>
</dbReference>
<keyword evidence="4" id="KW-0540">Nuclease</keyword>
<dbReference type="PROSITE" id="PS50878">
    <property type="entry name" value="RT_POL"/>
    <property type="match status" value="1"/>
</dbReference>
<organism evidence="13 14">
    <name type="scientific">Thelohanellus kitauei</name>
    <name type="common">Myxosporean</name>
    <dbReference type="NCBI Taxonomy" id="669202"/>
    <lineage>
        <taxon>Eukaryota</taxon>
        <taxon>Metazoa</taxon>
        <taxon>Cnidaria</taxon>
        <taxon>Myxozoa</taxon>
        <taxon>Myxosporea</taxon>
        <taxon>Bivalvulida</taxon>
        <taxon>Platysporina</taxon>
        <taxon>Myxobolidae</taxon>
        <taxon>Thelohanellus</taxon>
    </lineage>
</organism>
<evidence type="ECO:0000313" key="14">
    <source>
        <dbReference type="Proteomes" id="UP000031668"/>
    </source>
</evidence>
<keyword evidence="6" id="KW-0378">Hydrolase</keyword>